<dbReference type="Pfam" id="PF04620">
    <property type="entry name" value="FlaA"/>
    <property type="match status" value="1"/>
</dbReference>
<accession>A0A5C1Q596</accession>
<dbReference type="GO" id="GO:0071973">
    <property type="term" value="P:bacterial-type flagellum-dependent cell motility"/>
    <property type="evidence" value="ECO:0007669"/>
    <property type="project" value="InterPro"/>
</dbReference>
<dbReference type="Proteomes" id="UP000323824">
    <property type="component" value="Chromosome"/>
</dbReference>
<reference evidence="6 7" key="1">
    <citation type="submission" date="2019-02" db="EMBL/GenBank/DDBJ databases">
        <authorList>
            <person name="Fomenkov A."/>
            <person name="Dubinina G."/>
            <person name="Grabovich M."/>
            <person name="Vincze T."/>
            <person name="Roberts R.J."/>
        </authorList>
    </citation>
    <scope>NUCLEOTIDE SEQUENCE [LARGE SCALE GENOMIC DNA]</scope>
    <source>
        <strain evidence="6 7">P</strain>
    </source>
</reference>
<evidence type="ECO:0000256" key="3">
    <source>
        <dbReference type="ARBA" id="ARBA00023143"/>
    </source>
</evidence>
<evidence type="ECO:0000313" key="7">
    <source>
        <dbReference type="Proteomes" id="UP000323824"/>
    </source>
</evidence>
<dbReference type="KEGG" id="sper:EW093_00445"/>
<feature type="compositionally biased region" description="Polar residues" evidence="4">
    <location>
        <begin position="331"/>
        <end position="342"/>
    </location>
</feature>
<keyword evidence="6" id="KW-0282">Flagellum</keyword>
<dbReference type="InterPro" id="IPR006714">
    <property type="entry name" value="FlaA"/>
</dbReference>
<feature type="region of interest" description="Disordered" evidence="4">
    <location>
        <begin position="316"/>
        <end position="342"/>
    </location>
</feature>
<dbReference type="RefSeq" id="WP_149566493.1">
    <property type="nucleotide sequence ID" value="NZ_CP035807.1"/>
</dbReference>
<evidence type="ECO:0000256" key="2">
    <source>
        <dbReference type="ARBA" id="ARBA00022764"/>
    </source>
</evidence>
<feature type="chain" id="PRO_5022962364" evidence="5">
    <location>
        <begin position="21"/>
        <end position="342"/>
    </location>
</feature>
<dbReference type="GO" id="GO:0055040">
    <property type="term" value="C:periplasmic flagellum"/>
    <property type="evidence" value="ECO:0007669"/>
    <property type="project" value="UniProtKB-SubCell"/>
</dbReference>
<keyword evidence="7" id="KW-1185">Reference proteome</keyword>
<dbReference type="AlphaFoldDB" id="A0A5C1Q596"/>
<proteinExistence type="predicted"/>
<evidence type="ECO:0000256" key="4">
    <source>
        <dbReference type="SAM" id="MobiDB-lite"/>
    </source>
</evidence>
<organism evidence="6 7">
    <name type="scientific">Thiospirochaeta perfilievii</name>
    <dbReference type="NCBI Taxonomy" id="252967"/>
    <lineage>
        <taxon>Bacteria</taxon>
        <taxon>Pseudomonadati</taxon>
        <taxon>Spirochaetota</taxon>
        <taxon>Spirochaetia</taxon>
        <taxon>Spirochaetales</taxon>
        <taxon>Spirochaetaceae</taxon>
        <taxon>Thiospirochaeta</taxon>
    </lineage>
</organism>
<feature type="signal peptide" evidence="5">
    <location>
        <begin position="1"/>
        <end position="20"/>
    </location>
</feature>
<keyword evidence="6" id="KW-0966">Cell projection</keyword>
<name>A0A5C1Q596_9SPIO</name>
<feature type="compositionally biased region" description="Basic and acidic residues" evidence="4">
    <location>
        <begin position="316"/>
        <end position="325"/>
    </location>
</feature>
<evidence type="ECO:0000313" key="6">
    <source>
        <dbReference type="EMBL" id="QEN03233.1"/>
    </source>
</evidence>
<keyword evidence="2" id="KW-0574">Periplasm</keyword>
<keyword evidence="3" id="KW-0975">Bacterial flagellum</keyword>
<evidence type="ECO:0000256" key="5">
    <source>
        <dbReference type="SAM" id="SignalP"/>
    </source>
</evidence>
<comment type="subcellular location">
    <subcellularLocation>
        <location evidence="1">Periplasmic flagellum</location>
    </subcellularLocation>
</comment>
<evidence type="ECO:0000256" key="1">
    <source>
        <dbReference type="ARBA" id="ARBA00004631"/>
    </source>
</evidence>
<sequence>MKRLLALLGFTLLLTTTVFAETATIIDFADLTADQDGLNTATIIDYSSVAGTTYADDEKAQMKESLFVESWDVVLNKSAQSVTNDRLSFTQSVIVKETAKRFAGEQVMGVRVHFPESFESNALVKPPFDIPAYMPSDEELEQGIRSGNKFNNYGVLKNVGAIKSISVNVYGRNFPHKLILVFSDSDGNEKYVPVGDLNFNGWRTLTWNNPNYITEVKYRELNTAPIYPVTSNSLIFKGLLVKKSANHKGGDFVSYFKNIDVTFDKAIRDDIESDIDDEAVWGILANREEARRNNELRTLGNSQILEYLEQKKMDQLGSAVDKREQIPLTEATATPDEQTPAE</sequence>
<reference evidence="6 7" key="2">
    <citation type="submission" date="2019-09" db="EMBL/GenBank/DDBJ databases">
        <title>Complete Genome Sequence and Methylome Analysis of free living Spirochaetas.</title>
        <authorList>
            <person name="Leshcheva N."/>
            <person name="Mikheeva N."/>
        </authorList>
    </citation>
    <scope>NUCLEOTIDE SEQUENCE [LARGE SCALE GENOMIC DNA]</scope>
    <source>
        <strain evidence="6 7">P</strain>
    </source>
</reference>
<keyword evidence="5" id="KW-0732">Signal</keyword>
<protein>
    <submittedName>
        <fullName evidence="6">Flagellar protein</fullName>
    </submittedName>
</protein>
<gene>
    <name evidence="6" type="ORF">EW093_00445</name>
</gene>
<dbReference type="GO" id="GO:0030288">
    <property type="term" value="C:outer membrane-bounded periplasmic space"/>
    <property type="evidence" value="ECO:0007669"/>
    <property type="project" value="InterPro"/>
</dbReference>
<keyword evidence="6" id="KW-0969">Cilium</keyword>
<dbReference type="EMBL" id="CP035807">
    <property type="protein sequence ID" value="QEN03233.1"/>
    <property type="molecule type" value="Genomic_DNA"/>
</dbReference>
<dbReference type="OrthoDB" id="350240at2"/>